<reference evidence="12 13" key="1">
    <citation type="submission" date="2020-04" db="EMBL/GenBank/DDBJ databases">
        <authorList>
            <person name="De Canck E."/>
        </authorList>
    </citation>
    <scope>NUCLEOTIDE SEQUENCE [LARGE SCALE GENOMIC DNA]</scope>
    <source>
        <strain evidence="12 13">LMG 28688</strain>
    </source>
</reference>
<dbReference type="InterPro" id="IPR051544">
    <property type="entry name" value="TPS_OM_transporter"/>
</dbReference>
<dbReference type="InterPro" id="IPR034746">
    <property type="entry name" value="POTRA"/>
</dbReference>
<dbReference type="RefSeq" id="WP_129564096.1">
    <property type="nucleotide sequence ID" value="NZ_CADIKL010000010.1"/>
</dbReference>
<name>A0A6J5FVR4_9BURK</name>
<dbReference type="Gene3D" id="3.10.20.310">
    <property type="entry name" value="membrane protein fhac"/>
    <property type="match status" value="1"/>
</dbReference>
<evidence type="ECO:0000256" key="10">
    <source>
        <dbReference type="SAM" id="SignalP"/>
    </source>
</evidence>
<proteinExistence type="inferred from homology"/>
<accession>A0A6J5FVR4</accession>
<dbReference type="InterPro" id="IPR005565">
    <property type="entry name" value="Hemolysn_activator_HlyB_C"/>
</dbReference>
<evidence type="ECO:0000256" key="2">
    <source>
        <dbReference type="ARBA" id="ARBA00009055"/>
    </source>
</evidence>
<feature type="compositionally biased region" description="Low complexity" evidence="9">
    <location>
        <begin position="39"/>
        <end position="62"/>
    </location>
</feature>
<dbReference type="Proteomes" id="UP000494119">
    <property type="component" value="Unassembled WGS sequence"/>
</dbReference>
<dbReference type="PANTHER" id="PTHR34597">
    <property type="entry name" value="SLR1661 PROTEIN"/>
    <property type="match status" value="1"/>
</dbReference>
<comment type="subcellular location">
    <subcellularLocation>
        <location evidence="1">Cell outer membrane</location>
    </subcellularLocation>
</comment>
<keyword evidence="6" id="KW-0653">Protein transport</keyword>
<evidence type="ECO:0000256" key="4">
    <source>
        <dbReference type="ARBA" id="ARBA00022452"/>
    </source>
</evidence>
<gene>
    <name evidence="12" type="primary">hxuB_2</name>
    <name evidence="12" type="ORF">LMG28688_02560</name>
</gene>
<dbReference type="PANTHER" id="PTHR34597:SF1">
    <property type="entry name" value="HEME_HEMOPEXIN TRANSPORTER PROTEIN HUXB"/>
    <property type="match status" value="1"/>
</dbReference>
<dbReference type="Gene3D" id="2.40.160.50">
    <property type="entry name" value="membrane protein fhac: a member of the omp85/tpsb transporter family"/>
    <property type="match status" value="1"/>
</dbReference>
<evidence type="ECO:0000256" key="6">
    <source>
        <dbReference type="ARBA" id="ARBA00022927"/>
    </source>
</evidence>
<dbReference type="EMBL" id="CADIKL010000010">
    <property type="protein sequence ID" value="CAB3787849.1"/>
    <property type="molecule type" value="Genomic_DNA"/>
</dbReference>
<keyword evidence="8" id="KW-0998">Cell outer membrane</keyword>
<feature type="chain" id="PRO_5027105206" evidence="10">
    <location>
        <begin position="30"/>
        <end position="568"/>
    </location>
</feature>
<evidence type="ECO:0000256" key="8">
    <source>
        <dbReference type="ARBA" id="ARBA00023237"/>
    </source>
</evidence>
<evidence type="ECO:0000256" key="9">
    <source>
        <dbReference type="SAM" id="MobiDB-lite"/>
    </source>
</evidence>
<dbReference type="PROSITE" id="PS51779">
    <property type="entry name" value="POTRA"/>
    <property type="match status" value="1"/>
</dbReference>
<evidence type="ECO:0000256" key="3">
    <source>
        <dbReference type="ARBA" id="ARBA00022448"/>
    </source>
</evidence>
<evidence type="ECO:0000256" key="7">
    <source>
        <dbReference type="ARBA" id="ARBA00023136"/>
    </source>
</evidence>
<dbReference type="Pfam" id="PF03865">
    <property type="entry name" value="ShlB"/>
    <property type="match status" value="1"/>
</dbReference>
<evidence type="ECO:0000256" key="1">
    <source>
        <dbReference type="ARBA" id="ARBA00004442"/>
    </source>
</evidence>
<sequence length="568" mass="61511">MIETRSNRLRKTRTCLAITLATTALAAHAQVRPPAAPNSGSGQLLQQVPQPSLQPPSSNLGLTIEQPKEAPADNTKTFPVQKIEITGNTEIPTETLREVVAPSEGKNLTLADLNALADRISDVYHEHGFPLATAYVPAQKIENGVVRIDVAEARYGAITVNNPNDIAPRPINSTLAALQSGQPVSEFQLERTLLLMQDIPGAEVNSTLRPGQQVGTSDLLVDVKPQQRVTGDAGVDNFGDPYSGRVRGSGNLNINNVFNQGDLLDFSALTTGEGMTYGRMDYRYLLNGQGTTLGATVSALDYRLGNDLEALDSHGSAFTAGAVLSHPFIRNTRGNLYGQLEYDFRRLNDNIDIIGLQNDRHTNSVSPTLAGDELDAYGVSNARLSMTYGVLSANNWQTDFVDQLGADTAGHYVKLSLSMSRLQQLTRNDALYFGFSGQTSSKNLDTSEQFYLGGPSSVRGYDVGVLSGSRGYLGTVEYRHDATFQNIPGLWQFSAFVDTGWIQQYKNTFVPGPNTGQLSSAGVGVQWNGPYKLLVSASVAFPFGRTPEILSSRANTSAHCWLQLRKAY</sequence>
<feature type="domain" description="POTRA" evidence="11">
    <location>
        <begin position="78"/>
        <end position="153"/>
    </location>
</feature>
<protein>
    <submittedName>
        <fullName evidence="12">Heme/hemopexin transporter protein HuxB</fullName>
    </submittedName>
</protein>
<dbReference type="GO" id="GO:0046819">
    <property type="term" value="P:protein secretion by the type V secretion system"/>
    <property type="evidence" value="ECO:0007669"/>
    <property type="project" value="TreeGrafter"/>
</dbReference>
<evidence type="ECO:0000313" key="12">
    <source>
        <dbReference type="EMBL" id="CAB3787849.1"/>
    </source>
</evidence>
<dbReference type="AlphaFoldDB" id="A0A6J5FVR4"/>
<keyword evidence="13" id="KW-1185">Reference proteome</keyword>
<dbReference type="Pfam" id="PF08479">
    <property type="entry name" value="POTRA_2"/>
    <property type="match status" value="1"/>
</dbReference>
<organism evidence="12 13">
    <name type="scientific">Paraburkholderia caffeinitolerans</name>
    <dbReference type="NCBI Taxonomy" id="1723730"/>
    <lineage>
        <taxon>Bacteria</taxon>
        <taxon>Pseudomonadati</taxon>
        <taxon>Pseudomonadota</taxon>
        <taxon>Betaproteobacteria</taxon>
        <taxon>Burkholderiales</taxon>
        <taxon>Burkholderiaceae</taxon>
        <taxon>Paraburkholderia</taxon>
    </lineage>
</organism>
<feature type="region of interest" description="Disordered" evidence="9">
    <location>
        <begin position="31"/>
        <end position="73"/>
    </location>
</feature>
<keyword evidence="10" id="KW-0732">Signal</keyword>
<feature type="signal peptide" evidence="10">
    <location>
        <begin position="1"/>
        <end position="29"/>
    </location>
</feature>
<comment type="similarity">
    <text evidence="2">Belongs to the TPS (TC 1.B.20) family.</text>
</comment>
<evidence type="ECO:0000259" key="11">
    <source>
        <dbReference type="PROSITE" id="PS51779"/>
    </source>
</evidence>
<dbReference type="GO" id="GO:0008320">
    <property type="term" value="F:protein transmembrane transporter activity"/>
    <property type="evidence" value="ECO:0007669"/>
    <property type="project" value="TreeGrafter"/>
</dbReference>
<evidence type="ECO:0000256" key="5">
    <source>
        <dbReference type="ARBA" id="ARBA00022692"/>
    </source>
</evidence>
<keyword evidence="5" id="KW-0812">Transmembrane</keyword>
<keyword evidence="7" id="KW-0472">Membrane</keyword>
<evidence type="ECO:0000313" key="13">
    <source>
        <dbReference type="Proteomes" id="UP000494119"/>
    </source>
</evidence>
<dbReference type="GO" id="GO:0098046">
    <property type="term" value="C:type V protein secretion system complex"/>
    <property type="evidence" value="ECO:0007669"/>
    <property type="project" value="TreeGrafter"/>
</dbReference>
<dbReference type="GO" id="GO:0009279">
    <property type="term" value="C:cell outer membrane"/>
    <property type="evidence" value="ECO:0007669"/>
    <property type="project" value="UniProtKB-SubCell"/>
</dbReference>
<dbReference type="InterPro" id="IPR013686">
    <property type="entry name" value="Polypept-transport_assoc_ShlB"/>
</dbReference>
<keyword evidence="3" id="KW-0813">Transport</keyword>
<keyword evidence="4" id="KW-1134">Transmembrane beta strand</keyword>